<dbReference type="OrthoDB" id="2310325at2"/>
<gene>
    <name evidence="1" type="ORF">FD33_GL001797</name>
</gene>
<sequence>MAPIEDKTFRDYELFVMKNTIINILTTDSVNMIINYQVDSDKNQRPIQPDLINKHNFS</sequence>
<dbReference type="PATRIC" id="fig|1122151.5.peg.1860"/>
<dbReference type="RefSeq" id="WP_156407822.1">
    <property type="nucleotide sequence ID" value="NZ_AZES01000031.1"/>
</dbReference>
<dbReference type="Proteomes" id="UP000051908">
    <property type="component" value="Unassembled WGS sequence"/>
</dbReference>
<name>A0A0R1PH36_9LACO</name>
<evidence type="ECO:0000313" key="2">
    <source>
        <dbReference type="Proteomes" id="UP000051908"/>
    </source>
</evidence>
<dbReference type="AlphaFoldDB" id="A0A0R1PH36"/>
<accession>A0A0R1PH36</accession>
<evidence type="ECO:0000313" key="1">
    <source>
        <dbReference type="EMBL" id="KRL31654.1"/>
    </source>
</evidence>
<organism evidence="1 2">
    <name type="scientific">Companilactobacillus paralimentarius DSM 13238 = JCM 10415</name>
    <dbReference type="NCBI Taxonomy" id="1122151"/>
    <lineage>
        <taxon>Bacteria</taxon>
        <taxon>Bacillati</taxon>
        <taxon>Bacillota</taxon>
        <taxon>Bacilli</taxon>
        <taxon>Lactobacillales</taxon>
        <taxon>Lactobacillaceae</taxon>
        <taxon>Companilactobacillus</taxon>
    </lineage>
</organism>
<keyword evidence="2" id="KW-1185">Reference proteome</keyword>
<dbReference type="EMBL" id="AZES01000031">
    <property type="protein sequence ID" value="KRL31654.1"/>
    <property type="molecule type" value="Genomic_DNA"/>
</dbReference>
<dbReference type="GeneID" id="96669158"/>
<proteinExistence type="predicted"/>
<reference evidence="1 2" key="1">
    <citation type="journal article" date="2015" name="Genome Announc.">
        <title>Expanding the biotechnology potential of lactobacilli through comparative genomics of 213 strains and associated genera.</title>
        <authorList>
            <person name="Sun Z."/>
            <person name="Harris H.M."/>
            <person name="McCann A."/>
            <person name="Guo C."/>
            <person name="Argimon S."/>
            <person name="Zhang W."/>
            <person name="Yang X."/>
            <person name="Jeffery I.B."/>
            <person name="Cooney J.C."/>
            <person name="Kagawa T.F."/>
            <person name="Liu W."/>
            <person name="Song Y."/>
            <person name="Salvetti E."/>
            <person name="Wrobel A."/>
            <person name="Rasinkangas P."/>
            <person name="Parkhill J."/>
            <person name="Rea M.C."/>
            <person name="O'Sullivan O."/>
            <person name="Ritari J."/>
            <person name="Douillard F.P."/>
            <person name="Paul Ross R."/>
            <person name="Yang R."/>
            <person name="Briner A.E."/>
            <person name="Felis G.E."/>
            <person name="de Vos W.M."/>
            <person name="Barrangou R."/>
            <person name="Klaenhammer T.R."/>
            <person name="Caufield P.W."/>
            <person name="Cui Y."/>
            <person name="Zhang H."/>
            <person name="O'Toole P.W."/>
        </authorList>
    </citation>
    <scope>NUCLEOTIDE SEQUENCE [LARGE SCALE GENOMIC DNA]</scope>
    <source>
        <strain evidence="1 2">DSM 13238</strain>
    </source>
</reference>
<protein>
    <submittedName>
        <fullName evidence="1">Uncharacterized protein</fullName>
    </submittedName>
</protein>
<comment type="caution">
    <text evidence="1">The sequence shown here is derived from an EMBL/GenBank/DDBJ whole genome shotgun (WGS) entry which is preliminary data.</text>
</comment>